<sequence length="402" mass="45447">MGTFLRVRDFFKFLKSVKGDLANITGPPFFLAPSSVTEVGSCWVERPSLFIAPALEEDPEIRALLVLKWILVSLKAQFYVGQVPGHGIKKPLNAFLGEIFRANWSDDKGTASLVSEQVSHHPPITAVYMWNDEHEIRGEGYSRVEMTFSGSVNIRQIGHAMLHLDKFEEHYLIPLPSCTTHGFLSGKLYPEINGTYHIVSSSGFTSEMKFHGPGLFGGNHVNQFHATMYRTDDVEKKALYVISGSWSDKFTIYKGNNNDVIEVWDHSKMKETTAEACCEPIDKQDPWETRKAWQGVLEALKSGELGTAVDEKSKLENSQRLMRSEEKKKGLEWEPLLFSQLQGGYEIFDRLASATKWELEADKTKGVWKVNSEKVRELKHPFRPGISPFGHVEGVRDELHAT</sequence>
<dbReference type="PROSITE" id="PS01013">
    <property type="entry name" value="OSBP"/>
    <property type="match status" value="1"/>
</dbReference>
<evidence type="ECO:0000256" key="2">
    <source>
        <dbReference type="RuleBase" id="RU003844"/>
    </source>
</evidence>
<gene>
    <name evidence="3" type="ORF">Daus18300_012647</name>
</gene>
<dbReference type="InterPro" id="IPR018494">
    <property type="entry name" value="Oxysterol-bd_CS"/>
</dbReference>
<dbReference type="Gene3D" id="3.30.70.3490">
    <property type="match status" value="1"/>
</dbReference>
<evidence type="ECO:0000313" key="4">
    <source>
        <dbReference type="Proteomes" id="UP001583177"/>
    </source>
</evidence>
<dbReference type="Gene3D" id="1.10.287.2720">
    <property type="match status" value="1"/>
</dbReference>
<keyword evidence="4" id="KW-1185">Reference proteome</keyword>
<dbReference type="Proteomes" id="UP001583177">
    <property type="component" value="Unassembled WGS sequence"/>
</dbReference>
<accession>A0ABR3W1W6</accession>
<dbReference type="InterPro" id="IPR037239">
    <property type="entry name" value="OSBP_sf"/>
</dbReference>
<dbReference type="SUPFAM" id="SSF144000">
    <property type="entry name" value="Oxysterol-binding protein-like"/>
    <property type="match status" value="1"/>
</dbReference>
<proteinExistence type="inferred from homology"/>
<dbReference type="PANTHER" id="PTHR10972:SF92">
    <property type="entry name" value="OXYSTEROL BINDING PROTEIN"/>
    <property type="match status" value="1"/>
</dbReference>
<evidence type="ECO:0008006" key="5">
    <source>
        <dbReference type="Google" id="ProtNLM"/>
    </source>
</evidence>
<dbReference type="InterPro" id="IPR000648">
    <property type="entry name" value="Oxysterol-bd"/>
</dbReference>
<dbReference type="EMBL" id="JAWRVE010000176">
    <property type="protein sequence ID" value="KAL1851100.1"/>
    <property type="molecule type" value="Genomic_DNA"/>
</dbReference>
<dbReference type="PANTHER" id="PTHR10972">
    <property type="entry name" value="OXYSTEROL-BINDING PROTEIN-RELATED"/>
    <property type="match status" value="1"/>
</dbReference>
<evidence type="ECO:0000313" key="3">
    <source>
        <dbReference type="EMBL" id="KAL1851100.1"/>
    </source>
</evidence>
<dbReference type="Pfam" id="PF01237">
    <property type="entry name" value="Oxysterol_BP"/>
    <property type="match status" value="1"/>
</dbReference>
<reference evidence="3 4" key="1">
    <citation type="journal article" date="2024" name="IMA Fungus">
        <title>IMA Genome - F19 : A genome assembly and annotation guide to empower mycologists, including annotated draft genome sequences of Ceratocystis pirilliformis, Diaporthe australafricana, Fusarium ophioides, Paecilomyces lecythidis, and Sporothrix stenoceras.</title>
        <authorList>
            <person name="Aylward J."/>
            <person name="Wilson A.M."/>
            <person name="Visagie C.M."/>
            <person name="Spraker J."/>
            <person name="Barnes I."/>
            <person name="Buitendag C."/>
            <person name="Ceriani C."/>
            <person name="Del Mar Angel L."/>
            <person name="du Plessis D."/>
            <person name="Fuchs T."/>
            <person name="Gasser K."/>
            <person name="Kramer D."/>
            <person name="Li W."/>
            <person name="Munsamy K."/>
            <person name="Piso A."/>
            <person name="Price J.L."/>
            <person name="Sonnekus B."/>
            <person name="Thomas C."/>
            <person name="van der Nest A."/>
            <person name="van Dijk A."/>
            <person name="van Heerden A."/>
            <person name="van Vuuren N."/>
            <person name="Yilmaz N."/>
            <person name="Duong T.A."/>
            <person name="van der Merwe N.A."/>
            <person name="Wingfield M.J."/>
            <person name="Wingfield B.D."/>
        </authorList>
    </citation>
    <scope>NUCLEOTIDE SEQUENCE [LARGE SCALE GENOMIC DNA]</scope>
    <source>
        <strain evidence="3 4">CMW 18300</strain>
    </source>
</reference>
<organism evidence="3 4">
    <name type="scientific">Diaporthe australafricana</name>
    <dbReference type="NCBI Taxonomy" id="127596"/>
    <lineage>
        <taxon>Eukaryota</taxon>
        <taxon>Fungi</taxon>
        <taxon>Dikarya</taxon>
        <taxon>Ascomycota</taxon>
        <taxon>Pezizomycotina</taxon>
        <taxon>Sordariomycetes</taxon>
        <taxon>Sordariomycetidae</taxon>
        <taxon>Diaporthales</taxon>
        <taxon>Diaporthaceae</taxon>
        <taxon>Diaporthe</taxon>
    </lineage>
</organism>
<evidence type="ECO:0000256" key="1">
    <source>
        <dbReference type="ARBA" id="ARBA00008842"/>
    </source>
</evidence>
<dbReference type="Gene3D" id="2.40.160.120">
    <property type="match status" value="1"/>
</dbReference>
<protein>
    <recommendedName>
        <fullName evidence="5">Oxysterol-binding protein</fullName>
    </recommendedName>
</protein>
<comment type="caution">
    <text evidence="3">The sequence shown here is derived from an EMBL/GenBank/DDBJ whole genome shotgun (WGS) entry which is preliminary data.</text>
</comment>
<name>A0ABR3W1W6_9PEZI</name>
<comment type="similarity">
    <text evidence="1 2">Belongs to the OSBP family.</text>
</comment>